<protein>
    <recommendedName>
        <fullName evidence="4">Teneurin-like YD-shell domain-containing protein</fullName>
    </recommendedName>
</protein>
<dbReference type="InterPro" id="IPR056823">
    <property type="entry name" value="TEN-like_YD-shell"/>
</dbReference>
<feature type="domain" description="Teneurin-like YD-shell" evidence="4">
    <location>
        <begin position="198"/>
        <end position="334"/>
    </location>
</feature>
<evidence type="ECO:0000256" key="2">
    <source>
        <dbReference type="SAM" id="MobiDB-lite"/>
    </source>
</evidence>
<dbReference type="Pfam" id="PF25023">
    <property type="entry name" value="TEN_YD-shell"/>
    <property type="match status" value="2"/>
</dbReference>
<evidence type="ECO:0000313" key="5">
    <source>
        <dbReference type="EMBL" id="PIQ87538.1"/>
    </source>
</evidence>
<gene>
    <name evidence="5" type="ORF">COV74_00255</name>
</gene>
<keyword evidence="3" id="KW-0812">Transmembrane</keyword>
<dbReference type="Pfam" id="PF05593">
    <property type="entry name" value="RHS_repeat"/>
    <property type="match status" value="1"/>
</dbReference>
<keyword evidence="3" id="KW-1133">Transmembrane helix</keyword>
<feature type="compositionally biased region" description="Basic and acidic residues" evidence="2">
    <location>
        <begin position="760"/>
        <end position="770"/>
    </location>
</feature>
<keyword evidence="3" id="KW-0472">Membrane</keyword>
<feature type="compositionally biased region" description="Basic residues" evidence="2">
    <location>
        <begin position="731"/>
        <end position="741"/>
    </location>
</feature>
<evidence type="ECO:0000313" key="6">
    <source>
        <dbReference type="Proteomes" id="UP000230859"/>
    </source>
</evidence>
<dbReference type="InterPro" id="IPR022385">
    <property type="entry name" value="Rhs_assc_core"/>
</dbReference>
<comment type="caution">
    <text evidence="5">The sequence shown here is derived from an EMBL/GenBank/DDBJ whole genome shotgun (WGS) entry which is preliminary data.</text>
</comment>
<dbReference type="NCBIfam" id="TIGR03696">
    <property type="entry name" value="Rhs_assc_core"/>
    <property type="match status" value="1"/>
</dbReference>
<sequence>MGYWEYTYDDNGNLKTQKDAKNQTITFHYDELNRVTRKAYPDQSEVVYVYDDCPPVTCGGLEGGNYPIGRLLKVDEASNVKLFRYDKLGRVIQDQVSLSDGKDYSFTRIYDPLGRVTALEYPDEEILTLGFNLMGEVETMTLINKDQSQSPVLTNIDYNPSGQVTKIEYGNGVVTDYTYNPQTLRLDNLITQNQAQTTLQNLTYGFDDVGNVLSITDAINTNSQTFLYDDLDRLKQATGSYGTRDYVYNPIGNITTKGPATLEYNDPNHPHAVTRYTDGTETLDYVYDANGNTIQRGAETLTYDYDNRLVEIREGSTVIGSYVYDVTGQRIEKDAGNQTTYYVGQDYEVEYTGQGSLTRKAFFLGNIRIAEEEETIAPCVVAEDYLEFAEAEEGLETPVAEESQYTQTSYSTSHELRVSKCARHFRFFHQDHLGSTNVVTNSQGQQILLMEYYPYGEVKRREGSDPVSHTFTGHEEDLESDLIYAGARFYDPKIGRFISADIFVQDPSDPQSLNRYAYARNNPIRFTDPTGHFWWFIIAIIAAVVKAAVAVVSAVLAAVQAVAQIALQTLQALSTAIVGEGAPGSITISESVLAGGDVMLETTTALAGVSAAPPSTGAIAGGIAITGTAATVTATQVSSTASAGASYTNDIHFSDAVDRFADRQVASHRFFDQVRLPGEGGSSMGGPPTGGIQPVVAGGAIAMTVAPANVITQPDILLKEARGSRSNPKQNIKKKGPKNRPGKNEKIKGRSQRSNPQLKPVEEHAPKIETKKPFSKWTKLERFIDAVARIPGNIRGYAKIFQG</sequence>
<feature type="domain" description="Teneurin-like YD-shell" evidence="4">
    <location>
        <begin position="427"/>
        <end position="524"/>
    </location>
</feature>
<dbReference type="InterPro" id="IPR031325">
    <property type="entry name" value="RHS_repeat"/>
</dbReference>
<proteinExistence type="predicted"/>
<dbReference type="AlphaFoldDB" id="A0A2H0LT08"/>
<dbReference type="Proteomes" id="UP000230859">
    <property type="component" value="Unassembled WGS sequence"/>
</dbReference>
<dbReference type="InterPro" id="IPR050708">
    <property type="entry name" value="T6SS_VgrG/RHS"/>
</dbReference>
<evidence type="ECO:0000256" key="1">
    <source>
        <dbReference type="ARBA" id="ARBA00022737"/>
    </source>
</evidence>
<evidence type="ECO:0000256" key="3">
    <source>
        <dbReference type="SAM" id="Phobius"/>
    </source>
</evidence>
<evidence type="ECO:0000259" key="4">
    <source>
        <dbReference type="Pfam" id="PF25023"/>
    </source>
</evidence>
<dbReference type="PANTHER" id="PTHR32305">
    <property type="match status" value="1"/>
</dbReference>
<reference evidence="5 6" key="1">
    <citation type="submission" date="2017-09" db="EMBL/GenBank/DDBJ databases">
        <title>Depth-based differentiation of microbial function through sediment-hosted aquifers and enrichment of novel symbionts in the deep terrestrial subsurface.</title>
        <authorList>
            <person name="Probst A.J."/>
            <person name="Ladd B."/>
            <person name="Jarett J.K."/>
            <person name="Geller-Mcgrath D.E."/>
            <person name="Sieber C.M."/>
            <person name="Emerson J.B."/>
            <person name="Anantharaman K."/>
            <person name="Thomas B.C."/>
            <person name="Malmstrom R."/>
            <person name="Stieglmeier M."/>
            <person name="Klingl A."/>
            <person name="Woyke T."/>
            <person name="Ryan C.M."/>
            <person name="Banfield J.F."/>
        </authorList>
    </citation>
    <scope>NUCLEOTIDE SEQUENCE [LARGE SCALE GENOMIC DNA]</scope>
    <source>
        <strain evidence="5">CG11_big_fil_rev_8_21_14_0_20_45_26</strain>
    </source>
</reference>
<name>A0A2H0LT08_9BACT</name>
<organism evidence="5 6">
    <name type="scientific">Candidatus Abzuiibacterium crystallinum</name>
    <dbReference type="NCBI Taxonomy" id="1974748"/>
    <lineage>
        <taxon>Bacteria</taxon>
        <taxon>Pseudomonadati</taxon>
        <taxon>Candidatus Omnitrophota</taxon>
        <taxon>Candidatus Abzuiibacterium</taxon>
    </lineage>
</organism>
<dbReference type="Gene3D" id="2.180.10.10">
    <property type="entry name" value="RHS repeat-associated core"/>
    <property type="match status" value="1"/>
</dbReference>
<dbReference type="PANTHER" id="PTHR32305:SF15">
    <property type="entry name" value="PROTEIN RHSA-RELATED"/>
    <property type="match status" value="1"/>
</dbReference>
<keyword evidence="1" id="KW-0677">Repeat</keyword>
<feature type="transmembrane region" description="Helical" evidence="3">
    <location>
        <begin position="533"/>
        <end position="559"/>
    </location>
</feature>
<feature type="region of interest" description="Disordered" evidence="2">
    <location>
        <begin position="720"/>
        <end position="770"/>
    </location>
</feature>
<dbReference type="EMBL" id="PCVY01000003">
    <property type="protein sequence ID" value="PIQ87538.1"/>
    <property type="molecule type" value="Genomic_DNA"/>
</dbReference>
<accession>A0A2H0LT08</accession>